<dbReference type="EMBL" id="FOUP01000002">
    <property type="protein sequence ID" value="SFN05505.1"/>
    <property type="molecule type" value="Genomic_DNA"/>
</dbReference>
<dbReference type="EMBL" id="RBXX01000002">
    <property type="protein sequence ID" value="RKT87180.1"/>
    <property type="molecule type" value="Genomic_DNA"/>
</dbReference>
<evidence type="ECO:0000313" key="4">
    <source>
        <dbReference type="Proteomes" id="UP000270697"/>
    </source>
</evidence>
<gene>
    <name evidence="1" type="ORF">ATL45_5577</name>
    <name evidence="2" type="ORF">SAMN05421805_102411</name>
</gene>
<accession>A0A1I4VWC5</accession>
<dbReference type="AlphaFoldDB" id="A0A1I4VWC5"/>
<keyword evidence="4" id="KW-1185">Reference proteome</keyword>
<proteinExistence type="predicted"/>
<sequence length="151" mass="16717">MARPPKTWVAISLDVAAFDAARSATREIALRTLRGRRERHRARQLDVRLSGLDSLHASVVLIVRITQEVLQQHDEVPSWMYRAIAELAEAVEILAESPTSAEHRHRAHDLAQRLARLETTGLPHPVAALATEVRFAAADLLELTATGKEAP</sequence>
<dbReference type="Proteomes" id="UP000199398">
    <property type="component" value="Unassembled WGS sequence"/>
</dbReference>
<evidence type="ECO:0000313" key="2">
    <source>
        <dbReference type="EMBL" id="SFN05505.1"/>
    </source>
</evidence>
<dbReference type="RefSeq" id="WP_093149106.1">
    <property type="nucleotide sequence ID" value="NZ_FOUP01000002.1"/>
</dbReference>
<organism evidence="2 3">
    <name type="scientific">Saccharopolyspora antimicrobica</name>
    <dbReference type="NCBI Taxonomy" id="455193"/>
    <lineage>
        <taxon>Bacteria</taxon>
        <taxon>Bacillati</taxon>
        <taxon>Actinomycetota</taxon>
        <taxon>Actinomycetes</taxon>
        <taxon>Pseudonocardiales</taxon>
        <taxon>Pseudonocardiaceae</taxon>
        <taxon>Saccharopolyspora</taxon>
    </lineage>
</organism>
<protein>
    <submittedName>
        <fullName evidence="2">Uncharacterized protein</fullName>
    </submittedName>
</protein>
<evidence type="ECO:0000313" key="1">
    <source>
        <dbReference type="EMBL" id="RKT87180.1"/>
    </source>
</evidence>
<dbReference type="Proteomes" id="UP000270697">
    <property type="component" value="Unassembled WGS sequence"/>
</dbReference>
<reference evidence="2 3" key="1">
    <citation type="submission" date="2016-10" db="EMBL/GenBank/DDBJ databases">
        <authorList>
            <person name="de Groot N.N."/>
        </authorList>
    </citation>
    <scope>NUCLEOTIDE SEQUENCE [LARGE SCALE GENOMIC DNA]</scope>
    <source>
        <strain evidence="2 3">CPCC 201259</strain>
    </source>
</reference>
<name>A0A1I4VWC5_9PSEU</name>
<evidence type="ECO:0000313" key="3">
    <source>
        <dbReference type="Proteomes" id="UP000199398"/>
    </source>
</evidence>
<reference evidence="1 4" key="2">
    <citation type="submission" date="2018-10" db="EMBL/GenBank/DDBJ databases">
        <title>Sequencing the genomes of 1000 actinobacteria strains.</title>
        <authorList>
            <person name="Klenk H.-P."/>
        </authorList>
    </citation>
    <scope>NUCLEOTIDE SEQUENCE [LARGE SCALE GENOMIC DNA]</scope>
    <source>
        <strain evidence="1 4">DSM 45119</strain>
    </source>
</reference>